<reference evidence="2 3" key="1">
    <citation type="submission" date="2024-04" db="EMBL/GenBank/DDBJ databases">
        <title>Tritrichomonas musculus Genome.</title>
        <authorList>
            <person name="Alves-Ferreira E."/>
            <person name="Grigg M."/>
            <person name="Lorenzi H."/>
            <person name="Galac M."/>
        </authorList>
    </citation>
    <scope>NUCLEOTIDE SEQUENCE [LARGE SCALE GENOMIC DNA]</scope>
    <source>
        <strain evidence="2 3">EAF2021</strain>
    </source>
</reference>
<keyword evidence="1" id="KW-0812">Transmembrane</keyword>
<keyword evidence="3" id="KW-1185">Reference proteome</keyword>
<evidence type="ECO:0000256" key="1">
    <source>
        <dbReference type="SAM" id="Phobius"/>
    </source>
</evidence>
<dbReference type="EMBL" id="JAPFFF010000007">
    <property type="protein sequence ID" value="KAK8885790.1"/>
    <property type="molecule type" value="Genomic_DNA"/>
</dbReference>
<gene>
    <name evidence="2" type="ORF">M9Y10_041244</name>
</gene>
<feature type="transmembrane region" description="Helical" evidence="1">
    <location>
        <begin position="69"/>
        <end position="90"/>
    </location>
</feature>
<feature type="transmembrane region" description="Helical" evidence="1">
    <location>
        <begin position="186"/>
        <end position="206"/>
    </location>
</feature>
<organism evidence="2 3">
    <name type="scientific">Tritrichomonas musculus</name>
    <dbReference type="NCBI Taxonomy" id="1915356"/>
    <lineage>
        <taxon>Eukaryota</taxon>
        <taxon>Metamonada</taxon>
        <taxon>Parabasalia</taxon>
        <taxon>Tritrichomonadida</taxon>
        <taxon>Tritrichomonadidae</taxon>
        <taxon>Tritrichomonas</taxon>
    </lineage>
</organism>
<evidence type="ECO:0000313" key="3">
    <source>
        <dbReference type="Proteomes" id="UP001470230"/>
    </source>
</evidence>
<accession>A0ABR2K3V3</accession>
<protein>
    <submittedName>
        <fullName evidence="2">Uncharacterized protein</fullName>
    </submittedName>
</protein>
<sequence length="220" mass="23636">MNFASTVRLAIVFAAISAASTFIVSFSACGILSSKVIAYFFGALTIFLILFDFYYMYKSTNPSLGDAHISPILIVVIITLVLTGGITTFVRSTKLYTLNSTSARFAYTLMITTGLASSISFVTPNILIKIFQGSGIIPDVILSEPNFLLLSLTITNIACGVFTSLLFGLGDSGIYNENAALKTNCIYSIISVFIGAIVGAFIGVIVEFRAESFGYRPDEI</sequence>
<proteinExistence type="predicted"/>
<evidence type="ECO:0000313" key="2">
    <source>
        <dbReference type="EMBL" id="KAK8885790.1"/>
    </source>
</evidence>
<feature type="transmembrane region" description="Helical" evidence="1">
    <location>
        <begin position="147"/>
        <end position="166"/>
    </location>
</feature>
<name>A0ABR2K3V3_9EUKA</name>
<feature type="transmembrane region" description="Helical" evidence="1">
    <location>
        <begin position="105"/>
        <end position="127"/>
    </location>
</feature>
<dbReference type="Proteomes" id="UP001470230">
    <property type="component" value="Unassembled WGS sequence"/>
</dbReference>
<keyword evidence="1" id="KW-1133">Transmembrane helix</keyword>
<feature type="transmembrane region" description="Helical" evidence="1">
    <location>
        <begin position="37"/>
        <end position="57"/>
    </location>
</feature>
<keyword evidence="1" id="KW-0472">Membrane</keyword>
<comment type="caution">
    <text evidence="2">The sequence shown here is derived from an EMBL/GenBank/DDBJ whole genome shotgun (WGS) entry which is preliminary data.</text>
</comment>